<sequence length="45" mass="4964">MRRFLREYVNAVLVVASVFGGAALALEVPEIDTGAQREMFHLTGK</sequence>
<dbReference type="Proteomes" id="UP000464178">
    <property type="component" value="Chromosome"/>
</dbReference>
<evidence type="ECO:0000313" key="1">
    <source>
        <dbReference type="EMBL" id="VTR93075.1"/>
    </source>
</evidence>
<dbReference type="KEGG" id="gms:SOIL9_46390"/>
<gene>
    <name evidence="1" type="ORF">SOIL9_46390</name>
</gene>
<evidence type="ECO:0000313" key="2">
    <source>
        <dbReference type="Proteomes" id="UP000464178"/>
    </source>
</evidence>
<name>A0A6P2CY82_9BACT</name>
<accession>A0A6P2CY82</accession>
<dbReference type="AlphaFoldDB" id="A0A6P2CY82"/>
<proteinExistence type="predicted"/>
<protein>
    <submittedName>
        <fullName evidence="1">Uncharacterized protein</fullName>
    </submittedName>
</protein>
<organism evidence="1 2">
    <name type="scientific">Gemmata massiliana</name>
    <dbReference type="NCBI Taxonomy" id="1210884"/>
    <lineage>
        <taxon>Bacteria</taxon>
        <taxon>Pseudomonadati</taxon>
        <taxon>Planctomycetota</taxon>
        <taxon>Planctomycetia</taxon>
        <taxon>Gemmatales</taxon>
        <taxon>Gemmataceae</taxon>
        <taxon>Gemmata</taxon>
    </lineage>
</organism>
<dbReference type="RefSeq" id="WP_162667860.1">
    <property type="nucleotide sequence ID" value="NZ_LR593886.1"/>
</dbReference>
<reference evidence="1 2" key="1">
    <citation type="submission" date="2019-05" db="EMBL/GenBank/DDBJ databases">
        <authorList>
            <consortium name="Science for Life Laboratories"/>
        </authorList>
    </citation>
    <scope>NUCLEOTIDE SEQUENCE [LARGE SCALE GENOMIC DNA]</scope>
    <source>
        <strain evidence="1">Soil9</strain>
    </source>
</reference>
<keyword evidence="2" id="KW-1185">Reference proteome</keyword>
<dbReference type="EMBL" id="LR593886">
    <property type="protein sequence ID" value="VTR93075.1"/>
    <property type="molecule type" value="Genomic_DNA"/>
</dbReference>